<dbReference type="EMBL" id="CAJVPY010026797">
    <property type="protein sequence ID" value="CAG8790273.1"/>
    <property type="molecule type" value="Genomic_DNA"/>
</dbReference>
<organism evidence="1 2">
    <name type="scientific">Dentiscutata erythropus</name>
    <dbReference type="NCBI Taxonomy" id="1348616"/>
    <lineage>
        <taxon>Eukaryota</taxon>
        <taxon>Fungi</taxon>
        <taxon>Fungi incertae sedis</taxon>
        <taxon>Mucoromycota</taxon>
        <taxon>Glomeromycotina</taxon>
        <taxon>Glomeromycetes</taxon>
        <taxon>Diversisporales</taxon>
        <taxon>Gigasporaceae</taxon>
        <taxon>Dentiscutata</taxon>
    </lineage>
</organism>
<dbReference type="AlphaFoldDB" id="A0A9N9P4X4"/>
<accession>A0A9N9P4X4</accession>
<protein>
    <submittedName>
        <fullName evidence="1">25672_t:CDS:1</fullName>
    </submittedName>
</protein>
<proteinExistence type="predicted"/>
<reference evidence="1" key="1">
    <citation type="submission" date="2021-06" db="EMBL/GenBank/DDBJ databases">
        <authorList>
            <person name="Kallberg Y."/>
            <person name="Tangrot J."/>
            <person name="Rosling A."/>
        </authorList>
    </citation>
    <scope>NUCLEOTIDE SEQUENCE</scope>
    <source>
        <strain evidence="1">MA453B</strain>
    </source>
</reference>
<evidence type="ECO:0000313" key="1">
    <source>
        <dbReference type="EMBL" id="CAG8790273.1"/>
    </source>
</evidence>
<evidence type="ECO:0000313" key="2">
    <source>
        <dbReference type="Proteomes" id="UP000789405"/>
    </source>
</evidence>
<comment type="caution">
    <text evidence="1">The sequence shown here is derived from an EMBL/GenBank/DDBJ whole genome shotgun (WGS) entry which is preliminary data.</text>
</comment>
<keyword evidence="2" id="KW-1185">Reference proteome</keyword>
<feature type="non-terminal residue" evidence="1">
    <location>
        <position position="1"/>
    </location>
</feature>
<dbReference type="Proteomes" id="UP000789405">
    <property type="component" value="Unassembled WGS sequence"/>
</dbReference>
<name>A0A9N9P4X4_9GLOM</name>
<gene>
    <name evidence="1" type="ORF">DERYTH_LOCUS21273</name>
</gene>
<sequence length="109" mass="13126">ISFKLQHKYDTRSLKIMQLEKKNQQLKEYIQVLEHSKTTSLLLIMKYLSMKAFLSEEKPKTRPKAFKFGNLVTSEAIIKELQEKENIKQKKIEYIKLRKEQRAKKKQKK</sequence>